<dbReference type="EMBL" id="CP019481">
    <property type="protein sequence ID" value="UQC91316.1"/>
    <property type="molecule type" value="Genomic_DNA"/>
</dbReference>
<evidence type="ECO:0000256" key="1">
    <source>
        <dbReference type="SAM" id="MobiDB-lite"/>
    </source>
</evidence>
<evidence type="ECO:0000313" key="3">
    <source>
        <dbReference type="EMBL" id="UQC91316.1"/>
    </source>
</evidence>
<accession>A0A9Q8TAX6</accession>
<keyword evidence="2" id="KW-1133">Transmembrane helix</keyword>
<evidence type="ECO:0000313" key="4">
    <source>
        <dbReference type="Proteomes" id="UP000830671"/>
    </source>
</evidence>
<gene>
    <name evidence="3" type="ORF">CLUP02_16850</name>
</gene>
<keyword evidence="2" id="KW-0812">Transmembrane</keyword>
<organism evidence="3 4">
    <name type="scientific">Colletotrichum lupini</name>
    <dbReference type="NCBI Taxonomy" id="145971"/>
    <lineage>
        <taxon>Eukaryota</taxon>
        <taxon>Fungi</taxon>
        <taxon>Dikarya</taxon>
        <taxon>Ascomycota</taxon>
        <taxon>Pezizomycotina</taxon>
        <taxon>Sordariomycetes</taxon>
        <taxon>Hypocreomycetidae</taxon>
        <taxon>Glomerellales</taxon>
        <taxon>Glomerellaceae</taxon>
        <taxon>Colletotrichum</taxon>
        <taxon>Colletotrichum acutatum species complex</taxon>
    </lineage>
</organism>
<keyword evidence="2" id="KW-0472">Membrane</keyword>
<dbReference type="GeneID" id="73350778"/>
<dbReference type="RefSeq" id="XP_049152915.1">
    <property type="nucleotide sequence ID" value="XM_049295768.1"/>
</dbReference>
<reference evidence="3" key="1">
    <citation type="journal article" date="2021" name="Mol. Plant Microbe Interact.">
        <title>Complete Genome Sequence of the Plant-Pathogenic Fungus Colletotrichum lupini.</title>
        <authorList>
            <person name="Baroncelli R."/>
            <person name="Pensec F."/>
            <person name="Da Lio D."/>
            <person name="Boufleur T."/>
            <person name="Vicente I."/>
            <person name="Sarrocco S."/>
            <person name="Picot A."/>
            <person name="Baraldi E."/>
            <person name="Sukno S."/>
            <person name="Thon M."/>
            <person name="Le Floch G."/>
        </authorList>
    </citation>
    <scope>NUCLEOTIDE SEQUENCE</scope>
    <source>
        <strain evidence="3">IMI 504893</strain>
    </source>
</reference>
<dbReference type="Proteomes" id="UP000830671">
    <property type="component" value="Chromosome 9"/>
</dbReference>
<proteinExistence type="predicted"/>
<evidence type="ECO:0000256" key="2">
    <source>
        <dbReference type="SAM" id="Phobius"/>
    </source>
</evidence>
<sequence>MPRDHPCVPCCEIVGGYGYSLRDVCHVLVTSRCSGAAAWAFDFCHFVISSALRSSTRSLLDSTLNSTVAQIHGLAVSPRHITAAQEYDHSVPLYPVPEAKDLHEITLPRTPIEGQNMTHTNGEFPYPNGCPGMAKSITIPSEQSTRTERPRRRLGDPSKAPRHQRLGPKTREPKSVQIRASLPCRLTRVPNIRLRPKSCFLSHYVFLHILCVPVPVSVSLSANAVISRRRAAGPKRPRDGS</sequence>
<feature type="compositionally biased region" description="Basic and acidic residues" evidence="1">
    <location>
        <begin position="145"/>
        <end position="156"/>
    </location>
</feature>
<keyword evidence="4" id="KW-1185">Reference proteome</keyword>
<feature type="region of interest" description="Disordered" evidence="1">
    <location>
        <begin position="135"/>
        <end position="177"/>
    </location>
</feature>
<protein>
    <submittedName>
        <fullName evidence="3">Uncharacterized protein</fullName>
    </submittedName>
</protein>
<feature type="transmembrane region" description="Helical" evidence="2">
    <location>
        <begin position="204"/>
        <end position="226"/>
    </location>
</feature>
<dbReference type="KEGG" id="clup:CLUP02_16850"/>
<name>A0A9Q8TAX6_9PEZI</name>
<dbReference type="AlphaFoldDB" id="A0A9Q8TAX6"/>